<evidence type="ECO:0000256" key="5">
    <source>
        <dbReference type="ARBA" id="ARBA00022801"/>
    </source>
</evidence>
<keyword evidence="6 8" id="KW-0460">Magnesium</keyword>
<dbReference type="GO" id="GO:0090729">
    <property type="term" value="F:toxin activity"/>
    <property type="evidence" value="ECO:0007669"/>
    <property type="project" value="UniProtKB-KW"/>
</dbReference>
<keyword evidence="3 8" id="KW-0540">Nuclease</keyword>
<dbReference type="HAMAP" id="MF_00265">
    <property type="entry name" value="VapC_Nob1"/>
    <property type="match status" value="1"/>
</dbReference>
<dbReference type="PANTHER" id="PTHR33653">
    <property type="entry name" value="RIBONUCLEASE VAPC2"/>
    <property type="match status" value="1"/>
</dbReference>
<dbReference type="AlphaFoldDB" id="A0A364NXG4"/>
<dbReference type="InterPro" id="IPR002716">
    <property type="entry name" value="PIN_dom"/>
</dbReference>
<gene>
    <name evidence="8" type="primary">vapC</name>
    <name evidence="10" type="ORF">CU669_11690</name>
</gene>
<proteinExistence type="inferred from homology"/>
<dbReference type="OrthoDB" id="32625at2"/>
<evidence type="ECO:0000256" key="6">
    <source>
        <dbReference type="ARBA" id="ARBA00022842"/>
    </source>
</evidence>
<dbReference type="Proteomes" id="UP000251075">
    <property type="component" value="Unassembled WGS sequence"/>
</dbReference>
<evidence type="ECO:0000259" key="9">
    <source>
        <dbReference type="Pfam" id="PF01850"/>
    </source>
</evidence>
<feature type="domain" description="PIN" evidence="9">
    <location>
        <begin position="1"/>
        <end position="125"/>
    </location>
</feature>
<evidence type="ECO:0000256" key="3">
    <source>
        <dbReference type="ARBA" id="ARBA00022722"/>
    </source>
</evidence>
<comment type="function">
    <text evidence="8">Toxic component of a toxin-antitoxin (TA) system. An RNase.</text>
</comment>
<dbReference type="GO" id="GO:0016787">
    <property type="term" value="F:hydrolase activity"/>
    <property type="evidence" value="ECO:0007669"/>
    <property type="project" value="UniProtKB-KW"/>
</dbReference>
<evidence type="ECO:0000313" key="11">
    <source>
        <dbReference type="Proteomes" id="UP000251075"/>
    </source>
</evidence>
<dbReference type="SUPFAM" id="SSF88723">
    <property type="entry name" value="PIN domain-like"/>
    <property type="match status" value="1"/>
</dbReference>
<protein>
    <recommendedName>
        <fullName evidence="8">Ribonuclease VapC</fullName>
        <shortName evidence="8">RNase VapC</shortName>
        <ecNumber evidence="8">3.1.-.-</ecNumber>
    </recommendedName>
    <alternativeName>
        <fullName evidence="8">Toxin VapC</fullName>
    </alternativeName>
</protein>
<dbReference type="CDD" id="cd09871">
    <property type="entry name" value="PIN_MtVapC28-VapC30-like"/>
    <property type="match status" value="1"/>
</dbReference>
<keyword evidence="5 8" id="KW-0378">Hydrolase</keyword>
<comment type="similarity">
    <text evidence="7 8">Belongs to the PINc/VapC protein family.</text>
</comment>
<name>A0A364NXG4_9PROT</name>
<dbReference type="EC" id="3.1.-.-" evidence="8"/>
<dbReference type="GO" id="GO:0004540">
    <property type="term" value="F:RNA nuclease activity"/>
    <property type="evidence" value="ECO:0007669"/>
    <property type="project" value="InterPro"/>
</dbReference>
<keyword evidence="2 8" id="KW-1277">Toxin-antitoxin system</keyword>
<comment type="cofactor">
    <cofactor evidence="1 8">
        <name>Mg(2+)</name>
        <dbReference type="ChEBI" id="CHEBI:18420"/>
    </cofactor>
</comment>
<dbReference type="Pfam" id="PF01850">
    <property type="entry name" value="PIN"/>
    <property type="match status" value="1"/>
</dbReference>
<comment type="caution">
    <text evidence="10">The sequence shown here is derived from an EMBL/GenBank/DDBJ whole genome shotgun (WGS) entry which is preliminary data.</text>
</comment>
<keyword evidence="8" id="KW-0800">Toxin</keyword>
<dbReference type="InterPro" id="IPR029060">
    <property type="entry name" value="PIN-like_dom_sf"/>
</dbReference>
<evidence type="ECO:0000256" key="7">
    <source>
        <dbReference type="ARBA" id="ARBA00038093"/>
    </source>
</evidence>
<evidence type="ECO:0000256" key="8">
    <source>
        <dbReference type="HAMAP-Rule" id="MF_00265"/>
    </source>
</evidence>
<sequence length="134" mass="14411">MVIDTSAIMAFLLNEPEAEWIESTLAAADGCLLSAFTLFECRTVLLRRLGPASLGELETLVQVAQVTVSPFDAEQSALAFEAYRRYGKGCGHPAQLNLGDCAAYALAISKSSPLLFKGEDFVHTDVIRCPCPAL</sequence>
<evidence type="ECO:0000313" key="10">
    <source>
        <dbReference type="EMBL" id="RAU21753.1"/>
    </source>
</evidence>
<dbReference type="InterPro" id="IPR022907">
    <property type="entry name" value="VapC_family"/>
</dbReference>
<dbReference type="PANTHER" id="PTHR33653:SF1">
    <property type="entry name" value="RIBONUCLEASE VAPC2"/>
    <property type="match status" value="1"/>
</dbReference>
<dbReference type="InterPro" id="IPR050556">
    <property type="entry name" value="Type_II_TA_system_RNase"/>
</dbReference>
<evidence type="ECO:0000256" key="2">
    <source>
        <dbReference type="ARBA" id="ARBA00022649"/>
    </source>
</evidence>
<keyword evidence="4 8" id="KW-0479">Metal-binding</keyword>
<organism evidence="10 11">
    <name type="scientific">Paramagnetospirillum kuznetsovii</name>
    <dbReference type="NCBI Taxonomy" id="2053833"/>
    <lineage>
        <taxon>Bacteria</taxon>
        <taxon>Pseudomonadati</taxon>
        <taxon>Pseudomonadota</taxon>
        <taxon>Alphaproteobacteria</taxon>
        <taxon>Rhodospirillales</taxon>
        <taxon>Magnetospirillaceae</taxon>
        <taxon>Paramagnetospirillum</taxon>
    </lineage>
</organism>
<dbReference type="GO" id="GO:0000287">
    <property type="term" value="F:magnesium ion binding"/>
    <property type="evidence" value="ECO:0007669"/>
    <property type="project" value="UniProtKB-UniRule"/>
</dbReference>
<reference evidence="10 11" key="1">
    <citation type="submission" date="2017-11" db="EMBL/GenBank/DDBJ databases">
        <title>Draft genome sequence of magnetotactic bacterium Magnetospirillum kuznetsovii LBB-42.</title>
        <authorList>
            <person name="Grouzdev D.S."/>
            <person name="Rysina M.S."/>
            <person name="Baslerov R.V."/>
            <person name="Koziaeva V."/>
        </authorList>
    </citation>
    <scope>NUCLEOTIDE SEQUENCE [LARGE SCALE GENOMIC DNA]</scope>
    <source>
        <strain evidence="10 11">LBB-42</strain>
    </source>
</reference>
<dbReference type="Gene3D" id="3.40.50.1010">
    <property type="entry name" value="5'-nuclease"/>
    <property type="match status" value="1"/>
</dbReference>
<dbReference type="EMBL" id="PGTO01000008">
    <property type="protein sequence ID" value="RAU21753.1"/>
    <property type="molecule type" value="Genomic_DNA"/>
</dbReference>
<evidence type="ECO:0000256" key="4">
    <source>
        <dbReference type="ARBA" id="ARBA00022723"/>
    </source>
</evidence>
<evidence type="ECO:0000256" key="1">
    <source>
        <dbReference type="ARBA" id="ARBA00001946"/>
    </source>
</evidence>
<keyword evidence="11" id="KW-1185">Reference proteome</keyword>
<accession>A0A364NXG4</accession>
<feature type="binding site" evidence="8">
    <location>
        <position position="100"/>
    </location>
    <ligand>
        <name>Mg(2+)</name>
        <dbReference type="ChEBI" id="CHEBI:18420"/>
    </ligand>
</feature>
<feature type="binding site" evidence="8">
    <location>
        <position position="4"/>
    </location>
    <ligand>
        <name>Mg(2+)</name>
        <dbReference type="ChEBI" id="CHEBI:18420"/>
    </ligand>
</feature>